<reference evidence="1" key="1">
    <citation type="journal article" date="2014" name="Int. J. Syst. Evol. Microbiol.">
        <title>Complete genome sequence of Corynebacterium casei LMG S-19264T (=DSM 44701T), isolated from a smear-ripened cheese.</title>
        <authorList>
            <consortium name="US DOE Joint Genome Institute (JGI-PGF)"/>
            <person name="Walter F."/>
            <person name="Albersmeier A."/>
            <person name="Kalinowski J."/>
            <person name="Ruckert C."/>
        </authorList>
    </citation>
    <scope>NUCLEOTIDE SEQUENCE</scope>
    <source>
        <strain evidence="1">NBRC 103034</strain>
    </source>
</reference>
<evidence type="ECO:0000313" key="2">
    <source>
        <dbReference type="Proteomes" id="UP001161408"/>
    </source>
</evidence>
<protein>
    <submittedName>
        <fullName evidence="1">Uncharacterized protein</fullName>
    </submittedName>
</protein>
<comment type="caution">
    <text evidence="1">The sequence shown here is derived from an EMBL/GenBank/DDBJ whole genome shotgun (WGS) entry which is preliminary data.</text>
</comment>
<name>A0AA37S4N1_9GAMM</name>
<reference evidence="1" key="2">
    <citation type="submission" date="2023-01" db="EMBL/GenBank/DDBJ databases">
        <title>Draft genome sequence of Pseudoalteromonas tetraodonis strain NBRC 103034.</title>
        <authorList>
            <person name="Sun Q."/>
            <person name="Mori K."/>
        </authorList>
    </citation>
    <scope>NUCLEOTIDE SEQUENCE</scope>
    <source>
        <strain evidence="1">NBRC 103034</strain>
    </source>
</reference>
<organism evidence="1 2">
    <name type="scientific">Pseudoalteromonas tetraodonis GFC</name>
    <dbReference type="NCBI Taxonomy" id="1315271"/>
    <lineage>
        <taxon>Bacteria</taxon>
        <taxon>Pseudomonadati</taxon>
        <taxon>Pseudomonadota</taxon>
        <taxon>Gammaproteobacteria</taxon>
        <taxon>Alteromonadales</taxon>
        <taxon>Pseudoalteromonadaceae</taxon>
        <taxon>Pseudoalteromonas</taxon>
    </lineage>
</organism>
<proteinExistence type="predicted"/>
<gene>
    <name evidence="1" type="ORF">GCM10007914_22220</name>
</gene>
<dbReference type="Proteomes" id="UP001161408">
    <property type="component" value="Unassembled WGS sequence"/>
</dbReference>
<evidence type="ECO:0000313" key="1">
    <source>
        <dbReference type="EMBL" id="GLQ03341.1"/>
    </source>
</evidence>
<accession>A0AA37S4N1</accession>
<dbReference type="EMBL" id="BSNE01000014">
    <property type="protein sequence ID" value="GLQ03341.1"/>
    <property type="molecule type" value="Genomic_DNA"/>
</dbReference>
<dbReference type="AlphaFoldDB" id="A0AA37S4N1"/>
<keyword evidence="2" id="KW-1185">Reference proteome</keyword>
<dbReference type="RefSeq" id="WP_096038228.1">
    <property type="nucleotide sequence ID" value="NZ_BJXY01000017.1"/>
</dbReference>
<sequence>MAALAYLVLHGIRIPIHQTKQLGSKQKSGMFYCIVAIRLQITEPRYSKMLVFYCFKFEDELRNILKKETASQSHHVYASYQITNNL</sequence>